<dbReference type="Pfam" id="PF12833">
    <property type="entry name" value="HTH_18"/>
    <property type="match status" value="1"/>
</dbReference>
<dbReference type="Gene3D" id="3.40.50.880">
    <property type="match status" value="1"/>
</dbReference>
<dbReference type="InterPro" id="IPR018060">
    <property type="entry name" value="HTH_AraC"/>
</dbReference>
<evidence type="ECO:0000256" key="1">
    <source>
        <dbReference type="ARBA" id="ARBA00023015"/>
    </source>
</evidence>
<dbReference type="PROSITE" id="PS00041">
    <property type="entry name" value="HTH_ARAC_FAMILY_1"/>
    <property type="match status" value="1"/>
</dbReference>
<name>A0A6H9Z1H3_9ACTN</name>
<organism evidence="5 6">
    <name type="scientific">Actinomadura rudentiformis</name>
    <dbReference type="NCBI Taxonomy" id="359158"/>
    <lineage>
        <taxon>Bacteria</taxon>
        <taxon>Bacillati</taxon>
        <taxon>Actinomycetota</taxon>
        <taxon>Actinomycetes</taxon>
        <taxon>Streptosporangiales</taxon>
        <taxon>Thermomonosporaceae</taxon>
        <taxon>Actinomadura</taxon>
    </lineage>
</organism>
<dbReference type="AlphaFoldDB" id="A0A6H9Z1H3"/>
<keyword evidence="1" id="KW-0805">Transcription regulation</keyword>
<accession>A0A6H9Z1H3</accession>
<dbReference type="InterPro" id="IPR018062">
    <property type="entry name" value="HTH_AraC-typ_CS"/>
</dbReference>
<reference evidence="5 6" key="1">
    <citation type="submission" date="2019-09" db="EMBL/GenBank/DDBJ databases">
        <title>Actinomadura physcomitrii sp. nov., a novel actinomycete isolated from moss [Physcomitrium sphaericum (Ludw) Fuernr].</title>
        <authorList>
            <person name="Zhuang X."/>
            <person name="Liu C."/>
        </authorList>
    </citation>
    <scope>NUCLEOTIDE SEQUENCE [LARGE SCALE GENOMIC DNA]</scope>
    <source>
        <strain evidence="5 6">HMC1</strain>
    </source>
</reference>
<dbReference type="SUPFAM" id="SSF46689">
    <property type="entry name" value="Homeodomain-like"/>
    <property type="match status" value="2"/>
</dbReference>
<dbReference type="SMART" id="SM00342">
    <property type="entry name" value="HTH_ARAC"/>
    <property type="match status" value="1"/>
</dbReference>
<evidence type="ECO:0000256" key="3">
    <source>
        <dbReference type="ARBA" id="ARBA00023163"/>
    </source>
</evidence>
<sequence length="299" mass="31909">MANGLGRLRTPYQVMMVSPGQHAISCRPGMLLHSTHALERLTGPLDTLIVSGGFGHAEAAANPVIVAHVQRLARISRRVASVCTGAYVLAAAGLLDGKRATTHWSFADTFAARYPGVDVDPGPIFIRDGKISTAAGITSALDLTLAFIEEDHGVELARQVSRMLVTYLQRPGNQAQMSMFTAAPPPGHDAVRRVVDHVNANLAGDVSTVALAAIAGVTPRHLTRLFLTHMGQTPGRFVREVRVAAAAHLIVSTSLPLAEVATRCGLASTETLRVAFTRRYGIPPSQYRARHRGAHSNRG</sequence>
<dbReference type="InterPro" id="IPR052158">
    <property type="entry name" value="INH-QAR"/>
</dbReference>
<keyword evidence="3" id="KW-0804">Transcription</keyword>
<evidence type="ECO:0000256" key="2">
    <source>
        <dbReference type="ARBA" id="ARBA00023125"/>
    </source>
</evidence>
<dbReference type="PROSITE" id="PS01124">
    <property type="entry name" value="HTH_ARAC_FAMILY_2"/>
    <property type="match status" value="1"/>
</dbReference>
<dbReference type="Gene3D" id="1.10.10.60">
    <property type="entry name" value="Homeodomain-like"/>
    <property type="match status" value="1"/>
</dbReference>
<dbReference type="Pfam" id="PF01965">
    <property type="entry name" value="DJ-1_PfpI"/>
    <property type="match status" value="1"/>
</dbReference>
<evidence type="ECO:0000313" key="6">
    <source>
        <dbReference type="Proteomes" id="UP000468735"/>
    </source>
</evidence>
<feature type="domain" description="HTH araC/xylS-type" evidence="4">
    <location>
        <begin position="192"/>
        <end position="290"/>
    </location>
</feature>
<dbReference type="PANTHER" id="PTHR43130:SF3">
    <property type="entry name" value="HTH-TYPE TRANSCRIPTIONAL REGULATOR RV1931C"/>
    <property type="match status" value="1"/>
</dbReference>
<dbReference type="GO" id="GO:0043565">
    <property type="term" value="F:sequence-specific DNA binding"/>
    <property type="evidence" value="ECO:0007669"/>
    <property type="project" value="InterPro"/>
</dbReference>
<dbReference type="EMBL" id="WBMT01000004">
    <property type="protein sequence ID" value="KAB2350405.1"/>
    <property type="molecule type" value="Genomic_DNA"/>
</dbReference>
<dbReference type="InterPro" id="IPR009057">
    <property type="entry name" value="Homeodomain-like_sf"/>
</dbReference>
<dbReference type="SUPFAM" id="SSF52317">
    <property type="entry name" value="Class I glutamine amidotransferase-like"/>
    <property type="match status" value="1"/>
</dbReference>
<gene>
    <name evidence="5" type="ORF">F8566_10205</name>
</gene>
<keyword evidence="2" id="KW-0238">DNA-binding</keyword>
<dbReference type="OrthoDB" id="3992151at2"/>
<evidence type="ECO:0000313" key="5">
    <source>
        <dbReference type="EMBL" id="KAB2350405.1"/>
    </source>
</evidence>
<dbReference type="CDD" id="cd03137">
    <property type="entry name" value="GATase1_AraC_1"/>
    <property type="match status" value="1"/>
</dbReference>
<evidence type="ECO:0000259" key="4">
    <source>
        <dbReference type="PROSITE" id="PS01124"/>
    </source>
</evidence>
<dbReference type="PANTHER" id="PTHR43130">
    <property type="entry name" value="ARAC-FAMILY TRANSCRIPTIONAL REGULATOR"/>
    <property type="match status" value="1"/>
</dbReference>
<proteinExistence type="predicted"/>
<comment type="caution">
    <text evidence="5">The sequence shown here is derived from an EMBL/GenBank/DDBJ whole genome shotgun (WGS) entry which is preliminary data.</text>
</comment>
<dbReference type="GO" id="GO:0003700">
    <property type="term" value="F:DNA-binding transcription factor activity"/>
    <property type="evidence" value="ECO:0007669"/>
    <property type="project" value="InterPro"/>
</dbReference>
<dbReference type="InterPro" id="IPR029062">
    <property type="entry name" value="Class_I_gatase-like"/>
</dbReference>
<dbReference type="InterPro" id="IPR002818">
    <property type="entry name" value="DJ-1/PfpI"/>
</dbReference>
<dbReference type="Proteomes" id="UP000468735">
    <property type="component" value="Unassembled WGS sequence"/>
</dbReference>
<keyword evidence="6" id="KW-1185">Reference proteome</keyword>
<protein>
    <submittedName>
        <fullName evidence="5">Helix-turn-helix domain-containing protein</fullName>
    </submittedName>
</protein>